<name>A0A370UB48_9GAMM</name>
<evidence type="ECO:0008006" key="3">
    <source>
        <dbReference type="Google" id="ProtNLM"/>
    </source>
</evidence>
<dbReference type="EMBL" id="QKRA01000002">
    <property type="protein sequence ID" value="RDL45026.1"/>
    <property type="molecule type" value="Genomic_DNA"/>
</dbReference>
<evidence type="ECO:0000313" key="1">
    <source>
        <dbReference type="EMBL" id="RDL45026.1"/>
    </source>
</evidence>
<dbReference type="Proteomes" id="UP000254326">
    <property type="component" value="Unassembled WGS sequence"/>
</dbReference>
<evidence type="ECO:0000313" key="2">
    <source>
        <dbReference type="Proteomes" id="UP000254326"/>
    </source>
</evidence>
<comment type="caution">
    <text evidence="1">The sequence shown here is derived from an EMBL/GenBank/DDBJ whole genome shotgun (WGS) entry which is preliminary data.</text>
</comment>
<dbReference type="RefSeq" id="WP_115467063.1">
    <property type="nucleotide sequence ID" value="NZ_QKRA01000002.1"/>
</dbReference>
<accession>A0A370UB48</accession>
<dbReference type="AlphaFoldDB" id="A0A370UB48"/>
<dbReference type="OrthoDB" id="9779968at2"/>
<dbReference type="Pfam" id="PF07394">
    <property type="entry name" value="DUF1501"/>
    <property type="match status" value="1"/>
</dbReference>
<gene>
    <name evidence="1" type="ORF">DN730_05255</name>
</gene>
<reference evidence="1 2" key="1">
    <citation type="submission" date="2018-06" db="EMBL/GenBank/DDBJ databases">
        <title>Marinomonas sp. YLB-05 draft genome sequence.</title>
        <authorList>
            <person name="Yu L."/>
            <person name="Tang X."/>
        </authorList>
    </citation>
    <scope>NUCLEOTIDE SEQUENCE [LARGE SCALE GENOMIC DNA]</scope>
    <source>
        <strain evidence="1 2">YLB-05</strain>
    </source>
</reference>
<sequence length="388" mass="42002">MISRRSFLKCSGIGLSTTLLPNFALSKLSSNDVSVLEIFLYGGASSAAAEAKLLKDENISGYNNVTLTTNGFWQEAGGDHLETLLTNNRLSLFSLMPWHTSKAHGFCQDYGILGQANLLEQDTDLIAIGNGGKALVGRHKGYISTDANFSNPFDKGDLAKQINSLYAGLSSKPHLEQLTAAANLEKAKAIRDTYIAGYGDSDIGKQIASTLSYMQAESSTVYASIPYGGWDMHSNAFNNYTSRMSGLLAALVQANTQIEQQNKPIVIVVHGDFGRNYYVNNSNGWDHGDHQIAMLVGGQGAINHLGKAFESTINKDSPTRLYTKPSGNYKTLDPIELRAFVLETLGVSLNDAVTKVKDSSYLWSLDFEGTANIAATTLKQKLDAYASL</sequence>
<dbReference type="InterPro" id="IPR010869">
    <property type="entry name" value="DUF1501"/>
</dbReference>
<organism evidence="1 2">
    <name type="scientific">Marinomonas piezotolerans</name>
    <dbReference type="NCBI Taxonomy" id="2213058"/>
    <lineage>
        <taxon>Bacteria</taxon>
        <taxon>Pseudomonadati</taxon>
        <taxon>Pseudomonadota</taxon>
        <taxon>Gammaproteobacteria</taxon>
        <taxon>Oceanospirillales</taxon>
        <taxon>Oceanospirillaceae</taxon>
        <taxon>Marinomonas</taxon>
    </lineage>
</organism>
<proteinExistence type="predicted"/>
<protein>
    <recommendedName>
        <fullName evidence="3">DUF1501 domain-containing protein</fullName>
    </recommendedName>
</protein>
<keyword evidence="2" id="KW-1185">Reference proteome</keyword>